<dbReference type="PANTHER" id="PTHR31170">
    <property type="entry name" value="BNAC04G53230D PROTEIN"/>
    <property type="match status" value="1"/>
</dbReference>
<dbReference type="EMBL" id="BPVZ01000026">
    <property type="protein sequence ID" value="GKV06844.1"/>
    <property type="molecule type" value="Genomic_DNA"/>
</dbReference>
<evidence type="ECO:0000313" key="3">
    <source>
        <dbReference type="Proteomes" id="UP001054252"/>
    </source>
</evidence>
<proteinExistence type="predicted"/>
<keyword evidence="1" id="KW-0812">Transmembrane</keyword>
<keyword evidence="1" id="KW-1133">Transmembrane helix</keyword>
<keyword evidence="3" id="KW-1185">Reference proteome</keyword>
<keyword evidence="1" id="KW-0472">Membrane</keyword>
<evidence type="ECO:0000256" key="1">
    <source>
        <dbReference type="SAM" id="Phobius"/>
    </source>
</evidence>
<organism evidence="2 3">
    <name type="scientific">Rubroshorea leprosula</name>
    <dbReference type="NCBI Taxonomy" id="152421"/>
    <lineage>
        <taxon>Eukaryota</taxon>
        <taxon>Viridiplantae</taxon>
        <taxon>Streptophyta</taxon>
        <taxon>Embryophyta</taxon>
        <taxon>Tracheophyta</taxon>
        <taxon>Spermatophyta</taxon>
        <taxon>Magnoliopsida</taxon>
        <taxon>eudicotyledons</taxon>
        <taxon>Gunneridae</taxon>
        <taxon>Pentapetalae</taxon>
        <taxon>rosids</taxon>
        <taxon>malvids</taxon>
        <taxon>Malvales</taxon>
        <taxon>Dipterocarpaceae</taxon>
        <taxon>Rubroshorea</taxon>
    </lineage>
</organism>
<dbReference type="Pfam" id="PF03140">
    <property type="entry name" value="DUF247"/>
    <property type="match status" value="1"/>
</dbReference>
<dbReference type="InterPro" id="IPR004158">
    <property type="entry name" value="DUF247_pln"/>
</dbReference>
<comment type="caution">
    <text evidence="2">The sequence shown here is derived from an EMBL/GenBank/DDBJ whole genome shotgun (WGS) entry which is preliminary data.</text>
</comment>
<feature type="transmembrane region" description="Helical" evidence="1">
    <location>
        <begin position="405"/>
        <end position="429"/>
    </location>
</feature>
<gene>
    <name evidence="2" type="ORF">SLEP1_g18671</name>
</gene>
<accession>A0AAV5J3V2</accession>
<dbReference type="AlphaFoldDB" id="A0AAV5J3V2"/>
<dbReference type="Proteomes" id="UP001054252">
    <property type="component" value="Unassembled WGS sequence"/>
</dbReference>
<reference evidence="2 3" key="1">
    <citation type="journal article" date="2021" name="Commun. Biol.">
        <title>The genome of Shorea leprosula (Dipterocarpaceae) highlights the ecological relevance of drought in aseasonal tropical rainforests.</title>
        <authorList>
            <person name="Ng K.K.S."/>
            <person name="Kobayashi M.J."/>
            <person name="Fawcett J.A."/>
            <person name="Hatakeyama M."/>
            <person name="Paape T."/>
            <person name="Ng C.H."/>
            <person name="Ang C.C."/>
            <person name="Tnah L.H."/>
            <person name="Lee C.T."/>
            <person name="Nishiyama T."/>
            <person name="Sese J."/>
            <person name="O'Brien M.J."/>
            <person name="Copetti D."/>
            <person name="Mohd Noor M.I."/>
            <person name="Ong R.C."/>
            <person name="Putra M."/>
            <person name="Sireger I.Z."/>
            <person name="Indrioko S."/>
            <person name="Kosugi Y."/>
            <person name="Izuno A."/>
            <person name="Isagi Y."/>
            <person name="Lee S.L."/>
            <person name="Shimizu K.K."/>
        </authorList>
    </citation>
    <scope>NUCLEOTIDE SEQUENCE [LARGE SCALE GENOMIC DNA]</scope>
    <source>
        <strain evidence="2">214</strain>
    </source>
</reference>
<dbReference type="PANTHER" id="PTHR31170:SF17">
    <property type="match status" value="1"/>
</dbReference>
<evidence type="ECO:0000313" key="2">
    <source>
        <dbReference type="EMBL" id="GKV06844.1"/>
    </source>
</evidence>
<protein>
    <submittedName>
        <fullName evidence="2">Uncharacterized protein</fullName>
    </submittedName>
</protein>
<name>A0AAV5J3V2_9ROSI</name>
<sequence>MGDEHEATDRLATRIDEKLPSFSTVSLPMCFKVPNLLRQTNEKAYEPQIISIGPYHHGKDHLKGMEAHKMFYLNRLLQRRGETGVRKYVMALKDKEEKIRKCYAEPLIHNIDGDALVEMMLLDGCFIIEIIRKYQTWNCGELRERNDNFPNFNVVSIACDLLLVENQLPFFVLSELFHMTREPNQENVHGFILTALDFFSRVMPGCGNGIEPPFVISDQITKYLLGLVLDSWVPSAEARLNYNQSSEEYGGWNFKRSAIELREAGIKFKKMDNEKSFFDIKFENGVLWIPTIEMYDYTDSILRNFIAHEQSHNKHPRYVTDYVTFMDCLINTRNDVELLRQSGIIVNGLGDDEDVATIFNGLCDSIVFSNENFYSEIINNVEKYSGSKWNLWMENLKHNYFNTPWALISFLAAVSLLILTVVQTIYSLLSYYNTVKLFS</sequence>